<keyword evidence="3" id="KW-1185">Reference proteome</keyword>
<dbReference type="Proteomes" id="UP000193986">
    <property type="component" value="Unassembled WGS sequence"/>
</dbReference>
<organism evidence="2 3">
    <name type="scientific">Naematelia encephala</name>
    <dbReference type="NCBI Taxonomy" id="71784"/>
    <lineage>
        <taxon>Eukaryota</taxon>
        <taxon>Fungi</taxon>
        <taxon>Dikarya</taxon>
        <taxon>Basidiomycota</taxon>
        <taxon>Agaricomycotina</taxon>
        <taxon>Tremellomycetes</taxon>
        <taxon>Tremellales</taxon>
        <taxon>Naemateliaceae</taxon>
        <taxon>Naematelia</taxon>
    </lineage>
</organism>
<reference evidence="2 3" key="1">
    <citation type="submission" date="2016-07" db="EMBL/GenBank/DDBJ databases">
        <title>Pervasive Adenine N6-methylation of Active Genes in Fungi.</title>
        <authorList>
            <consortium name="DOE Joint Genome Institute"/>
            <person name="Mondo S.J."/>
            <person name="Dannebaum R.O."/>
            <person name="Kuo R.C."/>
            <person name="Labutti K."/>
            <person name="Haridas S."/>
            <person name="Kuo A."/>
            <person name="Salamov A."/>
            <person name="Ahrendt S.R."/>
            <person name="Lipzen A."/>
            <person name="Sullivan W."/>
            <person name="Andreopoulos W.B."/>
            <person name="Clum A."/>
            <person name="Lindquist E."/>
            <person name="Daum C."/>
            <person name="Ramamoorthy G.K."/>
            <person name="Gryganskyi A."/>
            <person name="Culley D."/>
            <person name="Magnuson J.K."/>
            <person name="James T.Y."/>
            <person name="O'Malley M.A."/>
            <person name="Stajich J.E."/>
            <person name="Spatafora J.W."/>
            <person name="Visel A."/>
            <person name="Grigoriev I.V."/>
        </authorList>
    </citation>
    <scope>NUCLEOTIDE SEQUENCE [LARGE SCALE GENOMIC DNA]</scope>
    <source>
        <strain evidence="2 3">68-887.2</strain>
    </source>
</reference>
<accession>A0A1Y2B685</accession>
<gene>
    <name evidence="2" type="ORF">BCR39DRAFT_574175</name>
</gene>
<feature type="non-terminal residue" evidence="2">
    <location>
        <position position="1"/>
    </location>
</feature>
<comment type="caution">
    <text evidence="2">The sequence shown here is derived from an EMBL/GenBank/DDBJ whole genome shotgun (WGS) entry which is preliminary data.</text>
</comment>
<name>A0A1Y2B685_9TREE</name>
<evidence type="ECO:0000313" key="2">
    <source>
        <dbReference type="EMBL" id="ORY30206.1"/>
    </source>
</evidence>
<feature type="compositionally biased region" description="Low complexity" evidence="1">
    <location>
        <begin position="250"/>
        <end position="261"/>
    </location>
</feature>
<feature type="region of interest" description="Disordered" evidence="1">
    <location>
        <begin position="275"/>
        <end position="300"/>
    </location>
</feature>
<proteinExistence type="predicted"/>
<feature type="region of interest" description="Disordered" evidence="1">
    <location>
        <begin position="236"/>
        <end position="261"/>
    </location>
</feature>
<dbReference type="EMBL" id="MCFC01000021">
    <property type="protein sequence ID" value="ORY30206.1"/>
    <property type="molecule type" value="Genomic_DNA"/>
</dbReference>
<evidence type="ECO:0000313" key="3">
    <source>
        <dbReference type="Proteomes" id="UP000193986"/>
    </source>
</evidence>
<protein>
    <submittedName>
        <fullName evidence="2">Uncharacterized protein</fullName>
    </submittedName>
</protein>
<feature type="compositionally biased region" description="Polar residues" evidence="1">
    <location>
        <begin position="290"/>
        <end position="300"/>
    </location>
</feature>
<evidence type="ECO:0000256" key="1">
    <source>
        <dbReference type="SAM" id="MobiDB-lite"/>
    </source>
</evidence>
<dbReference type="InParanoid" id="A0A1Y2B685"/>
<sequence>PLFTTHPFHPTTLHRTTPLLHLTHFHPTTLQPPSTYITPQTKRTRMQTAQRVIRRVRSLMSTGGTDKGVKENDPRYPQQLTEDCQTLSHLGPEHVTARVAVEAMFQLLRKERSTYDSKSAGTQSVRLHPRRLVSALSHMNRQKSQPTTFFWRSAGNPQGYNASMSNVYSKALEEAQLRWISNNSNAQYAPSVFSAIAGAVQTLGHGEKETYLALYSFSRLSKKDRRSVIPPDILREFETGRNTEEQSSIPPGTATAGTSSGGMPAYVFAGTGARFGSSSTRSAVDPSYPSGLQRTYSNQH</sequence>
<dbReference type="AlphaFoldDB" id="A0A1Y2B685"/>